<reference evidence="1 2" key="1">
    <citation type="submission" date="2014-04" db="EMBL/GenBank/DDBJ databases">
        <authorList>
            <person name="Bishop-Lilly K.A."/>
            <person name="Broomall S.M."/>
            <person name="Chain P.S."/>
            <person name="Chertkov O."/>
            <person name="Coyne S.R."/>
            <person name="Daligault H.E."/>
            <person name="Davenport K.W."/>
            <person name="Erkkila T."/>
            <person name="Frey K.G."/>
            <person name="Gibbons H.S."/>
            <person name="Gu W."/>
            <person name="Jaissle J."/>
            <person name="Johnson S.L."/>
            <person name="Koroleva G.I."/>
            <person name="Ladner J.T."/>
            <person name="Lo C.-C."/>
            <person name="Minogue T.D."/>
            <person name="Munk C."/>
            <person name="Palacios G.F."/>
            <person name="Redden C.L."/>
            <person name="Rosenzweig C.N."/>
            <person name="Scholz M.B."/>
            <person name="Teshima H."/>
            <person name="Xu Y."/>
        </authorList>
    </citation>
    <scope>NUCLEOTIDE SEQUENCE [LARGE SCALE GENOMIC DNA]</scope>
    <source>
        <strain evidence="1 2">8244</strain>
    </source>
</reference>
<comment type="caution">
    <text evidence="1">The sequence shown here is derived from an EMBL/GenBank/DDBJ whole genome shotgun (WGS) entry which is preliminary data.</text>
</comment>
<protein>
    <submittedName>
        <fullName evidence="1">Uncharacterized protein</fullName>
    </submittedName>
</protein>
<gene>
    <name evidence="1" type="ORF">DJ90_6657</name>
</gene>
<dbReference type="Proteomes" id="UP000029278">
    <property type="component" value="Unassembled WGS sequence"/>
</dbReference>
<dbReference type="AntiFam" id="ANF00024">
    <property type="entry name" value="Antisense to 23S rRNA"/>
</dbReference>
<proteinExistence type="predicted"/>
<sequence length="189" mass="20729">MVWAVSLLTMDLSTHCLTPGESVYGIRSLTELGNPCGPRTQSVLYLHDCHTEASPKAISGRTSYLRVRLEFLRYPHLIPALFNVRGFGPPVRVTAPSPWTGVDHTVSGLRLQTKFALFRLAFAAAPLSQLNLARKRNSPVHSTKGTPSPLKWALTSCKHTVSGSLSLPFRGAFHLSLTVLLHYRSLGSI</sequence>
<evidence type="ECO:0000313" key="2">
    <source>
        <dbReference type="Proteomes" id="UP000029278"/>
    </source>
</evidence>
<name>A0A090YRN9_PAEMA</name>
<dbReference type="AlphaFoldDB" id="A0A090YRN9"/>
<dbReference type="HOGENOM" id="CLU_1433212_0_0_9"/>
<evidence type="ECO:0000313" key="1">
    <source>
        <dbReference type="EMBL" id="KFM94800.1"/>
    </source>
</evidence>
<organism evidence="1 2">
    <name type="scientific">Paenibacillus macerans</name>
    <name type="common">Bacillus macerans</name>
    <dbReference type="NCBI Taxonomy" id="44252"/>
    <lineage>
        <taxon>Bacteria</taxon>
        <taxon>Bacillati</taxon>
        <taxon>Bacillota</taxon>
        <taxon>Bacilli</taxon>
        <taxon>Bacillales</taxon>
        <taxon>Paenibacillaceae</taxon>
        <taxon>Paenibacillus</taxon>
    </lineage>
</organism>
<dbReference type="EMBL" id="JMQA01000045">
    <property type="protein sequence ID" value="KFM94800.1"/>
    <property type="molecule type" value="Genomic_DNA"/>
</dbReference>
<keyword evidence="2" id="KW-1185">Reference proteome</keyword>
<accession>A0A090YRN9</accession>